<comment type="caution">
    <text evidence="2">The sequence shown here is derived from an EMBL/GenBank/DDBJ whole genome shotgun (WGS) entry which is preliminary data.</text>
</comment>
<evidence type="ECO:0000313" key="2">
    <source>
        <dbReference type="EMBL" id="EMR02912.1"/>
    </source>
</evidence>
<keyword evidence="3" id="KW-1185">Reference proteome</keyword>
<name>M7N6K6_9BACT</name>
<keyword evidence="1" id="KW-1133">Transmembrane helix</keyword>
<dbReference type="EMBL" id="AODQ01000041">
    <property type="protein sequence ID" value="EMR02912.1"/>
    <property type="molecule type" value="Genomic_DNA"/>
</dbReference>
<keyword evidence="1" id="KW-0812">Transmembrane</keyword>
<proteinExistence type="predicted"/>
<evidence type="ECO:0000256" key="1">
    <source>
        <dbReference type="SAM" id="Phobius"/>
    </source>
</evidence>
<keyword evidence="1" id="KW-0472">Membrane</keyword>
<dbReference type="Proteomes" id="UP000011910">
    <property type="component" value="Unassembled WGS sequence"/>
</dbReference>
<feature type="transmembrane region" description="Helical" evidence="1">
    <location>
        <begin position="20"/>
        <end position="37"/>
    </location>
</feature>
<gene>
    <name evidence="2" type="ORF">ADICEAN_01950</name>
</gene>
<evidence type="ECO:0000313" key="3">
    <source>
        <dbReference type="Proteomes" id="UP000011910"/>
    </source>
</evidence>
<reference evidence="2 3" key="1">
    <citation type="journal article" date="2013" name="Genome Announc.">
        <title>Draft Genome Sequence of Cesiribacter andamanensis Strain AMV16T, Isolated from a Soil Sample from a Mud Volcano in the Andaman Islands, India.</title>
        <authorList>
            <person name="Shivaji S."/>
            <person name="Ara S."/>
            <person name="Begum Z."/>
            <person name="Srinivas T.N."/>
            <person name="Singh A."/>
            <person name="Kumar Pinnaka A."/>
        </authorList>
    </citation>
    <scope>NUCLEOTIDE SEQUENCE [LARGE SCALE GENOMIC DNA]</scope>
    <source>
        <strain evidence="2 3">AMV16</strain>
    </source>
</reference>
<organism evidence="2 3">
    <name type="scientific">Cesiribacter andamanensis AMV16</name>
    <dbReference type="NCBI Taxonomy" id="1279009"/>
    <lineage>
        <taxon>Bacteria</taxon>
        <taxon>Pseudomonadati</taxon>
        <taxon>Bacteroidota</taxon>
        <taxon>Cytophagia</taxon>
        <taxon>Cytophagales</taxon>
        <taxon>Cesiribacteraceae</taxon>
        <taxon>Cesiribacter</taxon>
    </lineage>
</organism>
<sequence>MLHKVKSFYTRYKQYMLVDALMYAVMVVLIILLFVFFG</sequence>
<protein>
    <submittedName>
        <fullName evidence="2">Uncharacterized protein</fullName>
    </submittedName>
</protein>
<dbReference type="AlphaFoldDB" id="M7N6K6"/>
<accession>M7N6K6</accession>